<proteinExistence type="predicted"/>
<evidence type="ECO:0000313" key="2">
    <source>
        <dbReference type="EMBL" id="ESK95521.1"/>
    </source>
</evidence>
<protein>
    <recommendedName>
        <fullName evidence="4">Secreted protein</fullName>
    </recommendedName>
</protein>
<dbReference type="AlphaFoldDB" id="V2XRN0"/>
<organism evidence="2 3">
    <name type="scientific">Moniliophthora roreri (strain MCA 2997)</name>
    <name type="common">Cocoa frosty pod rot fungus</name>
    <name type="synonym">Crinipellis roreri</name>
    <dbReference type="NCBI Taxonomy" id="1381753"/>
    <lineage>
        <taxon>Eukaryota</taxon>
        <taxon>Fungi</taxon>
        <taxon>Dikarya</taxon>
        <taxon>Basidiomycota</taxon>
        <taxon>Agaricomycotina</taxon>
        <taxon>Agaricomycetes</taxon>
        <taxon>Agaricomycetidae</taxon>
        <taxon>Agaricales</taxon>
        <taxon>Marasmiineae</taxon>
        <taxon>Marasmiaceae</taxon>
        <taxon>Moniliophthora</taxon>
    </lineage>
</organism>
<accession>V2XRN0</accession>
<comment type="caution">
    <text evidence="2">The sequence shown here is derived from an EMBL/GenBank/DDBJ whole genome shotgun (WGS) entry which is preliminary data.</text>
</comment>
<evidence type="ECO:0000256" key="1">
    <source>
        <dbReference type="SAM" id="SignalP"/>
    </source>
</evidence>
<dbReference type="HOGENOM" id="CLU_2543082_0_0_1"/>
<evidence type="ECO:0000313" key="3">
    <source>
        <dbReference type="Proteomes" id="UP000017559"/>
    </source>
</evidence>
<feature type="chain" id="PRO_5004712716" description="Secreted protein" evidence="1">
    <location>
        <begin position="21"/>
        <end position="83"/>
    </location>
</feature>
<dbReference type="OrthoDB" id="3029651at2759"/>
<dbReference type="KEGG" id="mrr:Moror_12707"/>
<keyword evidence="3" id="KW-1185">Reference proteome</keyword>
<dbReference type="EMBL" id="AWSO01000075">
    <property type="protein sequence ID" value="ESK95521.1"/>
    <property type="molecule type" value="Genomic_DNA"/>
</dbReference>
<gene>
    <name evidence="2" type="ORF">Moror_12707</name>
</gene>
<reference evidence="2 3" key="1">
    <citation type="journal article" date="2014" name="BMC Genomics">
        <title>Genome and secretome analysis of the hemibiotrophic fungal pathogen, Moniliophthora roreri, which causes frosty pod rot disease of cacao: mechanisms of the biotrophic and necrotrophic phases.</title>
        <authorList>
            <person name="Meinhardt L.W."/>
            <person name="Costa G.G.L."/>
            <person name="Thomazella D.P.T."/>
            <person name="Teixeira P.J.P.L."/>
            <person name="Carazzolle M.F."/>
            <person name="Schuster S.C."/>
            <person name="Carlson J.E."/>
            <person name="Guiltinan M.J."/>
            <person name="Mieczkowski P."/>
            <person name="Farmer A."/>
            <person name="Ramaraj T."/>
            <person name="Crozier J."/>
            <person name="Davis R.E."/>
            <person name="Shao J."/>
            <person name="Melnick R.L."/>
            <person name="Pereira G.A.G."/>
            <person name="Bailey B.A."/>
        </authorList>
    </citation>
    <scope>NUCLEOTIDE SEQUENCE [LARGE SCALE GENOMIC DNA]</scope>
    <source>
        <strain evidence="2 3">MCA 2997</strain>
    </source>
</reference>
<keyword evidence="1" id="KW-0732">Signal</keyword>
<sequence length="83" mass="9667">MLLHRYFALVAALFVASTVALPVVEAEAGPLEERQITGSRDWRRQITGSRDWRRQITGSRDWRRQITGSRDWRREGELEEAQA</sequence>
<feature type="signal peptide" evidence="1">
    <location>
        <begin position="1"/>
        <end position="20"/>
    </location>
</feature>
<evidence type="ECO:0008006" key="4">
    <source>
        <dbReference type="Google" id="ProtNLM"/>
    </source>
</evidence>
<name>V2XRN0_MONRO</name>
<dbReference type="Proteomes" id="UP000017559">
    <property type="component" value="Unassembled WGS sequence"/>
</dbReference>